<gene>
    <name evidence="13" type="ORF">SAMN05443639_11384</name>
</gene>
<keyword evidence="14" id="KW-1185">Reference proteome</keyword>
<protein>
    <recommendedName>
        <fullName evidence="9">Cyclic GMP-AMP synthase</fullName>
    </recommendedName>
</protein>
<dbReference type="GO" id="GO:0009117">
    <property type="term" value="P:nucleotide metabolic process"/>
    <property type="evidence" value="ECO:0007669"/>
    <property type="project" value="UniProtKB-KW"/>
</dbReference>
<evidence type="ECO:0000256" key="9">
    <source>
        <dbReference type="ARBA" id="ARBA00044145"/>
    </source>
</evidence>
<keyword evidence="3" id="KW-0479">Metal-binding</keyword>
<proteinExistence type="predicted"/>
<keyword evidence="7" id="KW-0546">Nucleotide metabolism</keyword>
<evidence type="ECO:0000256" key="2">
    <source>
        <dbReference type="ARBA" id="ARBA00022695"/>
    </source>
</evidence>
<evidence type="ECO:0000256" key="8">
    <source>
        <dbReference type="ARBA" id="ARBA00023118"/>
    </source>
</evidence>
<comment type="catalytic activity">
    <reaction evidence="10">
        <text>GTP + ATP = 3',3'-cGAMP + 2 diphosphate</text>
        <dbReference type="Rhea" id="RHEA:35647"/>
        <dbReference type="ChEBI" id="CHEBI:30616"/>
        <dbReference type="ChEBI" id="CHEBI:33019"/>
        <dbReference type="ChEBI" id="CHEBI:37565"/>
        <dbReference type="ChEBI" id="CHEBI:71501"/>
    </reaction>
    <physiologicalReaction direction="left-to-right" evidence="10">
        <dbReference type="Rhea" id="RHEA:35648"/>
    </physiologicalReaction>
</comment>
<dbReference type="GO" id="GO:0051607">
    <property type="term" value="P:defense response to virus"/>
    <property type="evidence" value="ECO:0007669"/>
    <property type="project" value="UniProtKB-KW"/>
</dbReference>
<evidence type="ECO:0000256" key="7">
    <source>
        <dbReference type="ARBA" id="ARBA00023080"/>
    </source>
</evidence>
<sequence>MADIQKQFVQFDESIRLKRFEENQMLIEKRDAILDRLRAQFAKRRKEGETIPSFQHLNQGSYQMGTGIQPAQGDYDIDVGLCFNCSTRDYPNPVSLKVLVADALAEHTDLGTRIRRSCVTVYYKLGGEQAYHVDLAVYAYDNPQSRMPQLFLAKGYRDADAKSRSWESSDPKGLCAWVEGRFPDNDQELQFLRVIRALKRWKTEKFKLDGDNAPSGIGLTVAAGKWFSPRVTRDPFTQKTTFNDLEAMRHFVQALVGQFYSVGTKGDGNLLYRLQVPVPVPPGKDIFERMSPGQMTVFRERLTQLQDLLTRVARETDPVDACKLMRKEFCDEFPVPDRNDTGRSGPKAISTSGISA</sequence>
<dbReference type="EMBL" id="FOIJ01000013">
    <property type="protein sequence ID" value="SEU27973.1"/>
    <property type="molecule type" value="Genomic_DNA"/>
</dbReference>
<keyword evidence="5" id="KW-0067">ATP-binding</keyword>
<name>A0A1I0KR86_9BACT</name>
<dbReference type="CDD" id="cd05400">
    <property type="entry name" value="NT_2-5OAS_ClassI-CCAase"/>
    <property type="match status" value="1"/>
</dbReference>
<dbReference type="GO" id="GO:0005524">
    <property type="term" value="F:ATP binding"/>
    <property type="evidence" value="ECO:0007669"/>
    <property type="project" value="UniProtKB-KW"/>
</dbReference>
<evidence type="ECO:0000259" key="12">
    <source>
        <dbReference type="Pfam" id="PF21654"/>
    </source>
</evidence>
<evidence type="ECO:0000313" key="14">
    <source>
        <dbReference type="Proteomes" id="UP000199181"/>
    </source>
</evidence>
<dbReference type="Pfam" id="PF21654">
    <property type="entry name" value="DncV-like_NTFase"/>
    <property type="match status" value="1"/>
</dbReference>
<dbReference type="InterPro" id="IPR048445">
    <property type="entry name" value="DncV-like_NTFase"/>
</dbReference>
<evidence type="ECO:0000256" key="4">
    <source>
        <dbReference type="ARBA" id="ARBA00022741"/>
    </source>
</evidence>
<reference evidence="14" key="1">
    <citation type="submission" date="2016-10" db="EMBL/GenBank/DDBJ databases">
        <authorList>
            <person name="Varghese N."/>
            <person name="Submissions S."/>
        </authorList>
    </citation>
    <scope>NUCLEOTIDE SEQUENCE [LARGE SCALE GENOMIC DNA]</scope>
    <source>
        <strain evidence="14">DSM 16858</strain>
    </source>
</reference>
<dbReference type="GO" id="GO:0046872">
    <property type="term" value="F:metal ion binding"/>
    <property type="evidence" value="ECO:0007669"/>
    <property type="project" value="UniProtKB-KW"/>
</dbReference>
<feature type="domain" description="Cyclic GMP-AMP synthase DncV-like nucleotidyltransferase" evidence="12">
    <location>
        <begin position="57"/>
        <end position="138"/>
    </location>
</feature>
<dbReference type="RefSeq" id="WP_093524212.1">
    <property type="nucleotide sequence ID" value="NZ_FOIJ01000013.1"/>
</dbReference>
<dbReference type="AlphaFoldDB" id="A0A1I0KR86"/>
<keyword evidence="8" id="KW-0051">Antiviral defense</keyword>
<evidence type="ECO:0000256" key="5">
    <source>
        <dbReference type="ARBA" id="ARBA00022840"/>
    </source>
</evidence>
<organism evidence="13 14">
    <name type="scientific">Stigmatella erecta</name>
    <dbReference type="NCBI Taxonomy" id="83460"/>
    <lineage>
        <taxon>Bacteria</taxon>
        <taxon>Pseudomonadati</taxon>
        <taxon>Myxococcota</taxon>
        <taxon>Myxococcia</taxon>
        <taxon>Myxococcales</taxon>
        <taxon>Cystobacterineae</taxon>
        <taxon>Archangiaceae</taxon>
        <taxon>Stigmatella</taxon>
    </lineage>
</organism>
<evidence type="ECO:0000256" key="10">
    <source>
        <dbReference type="ARBA" id="ARBA00048304"/>
    </source>
</evidence>
<keyword evidence="1" id="KW-0808">Transferase</keyword>
<evidence type="ECO:0000256" key="1">
    <source>
        <dbReference type="ARBA" id="ARBA00022679"/>
    </source>
</evidence>
<evidence type="ECO:0000256" key="6">
    <source>
        <dbReference type="ARBA" id="ARBA00022842"/>
    </source>
</evidence>
<evidence type="ECO:0000256" key="3">
    <source>
        <dbReference type="ARBA" id="ARBA00022723"/>
    </source>
</evidence>
<accession>A0A1I0KR86</accession>
<keyword evidence="4" id="KW-0547">Nucleotide-binding</keyword>
<evidence type="ECO:0000313" key="13">
    <source>
        <dbReference type="EMBL" id="SEU27973.1"/>
    </source>
</evidence>
<feature type="region of interest" description="Disordered" evidence="11">
    <location>
        <begin position="334"/>
        <end position="356"/>
    </location>
</feature>
<keyword evidence="2" id="KW-0548">Nucleotidyltransferase</keyword>
<dbReference type="InterPro" id="IPR006116">
    <property type="entry name" value="NT_2-5OAS_ClassI-CCAase"/>
</dbReference>
<keyword evidence="6" id="KW-0460">Magnesium</keyword>
<dbReference type="GO" id="GO:0016779">
    <property type="term" value="F:nucleotidyltransferase activity"/>
    <property type="evidence" value="ECO:0007669"/>
    <property type="project" value="UniProtKB-KW"/>
</dbReference>
<evidence type="ECO:0000256" key="11">
    <source>
        <dbReference type="SAM" id="MobiDB-lite"/>
    </source>
</evidence>
<dbReference type="Proteomes" id="UP000199181">
    <property type="component" value="Unassembled WGS sequence"/>
</dbReference>